<evidence type="ECO:0000259" key="1">
    <source>
        <dbReference type="Pfam" id="PF01368"/>
    </source>
</evidence>
<dbReference type="PANTHER" id="PTHR47618">
    <property type="entry name" value="BIFUNCTIONAL OLIGORIBONUCLEASE AND PAP PHOSPHATASE NRNA"/>
    <property type="match status" value="1"/>
</dbReference>
<sequence>MEYKKVSPFKAKFLNYVLKSKNILLSTHLSPDDDAFSSMVSLQYFLSKKYPNKKFIMAVSSDLSSRYSSFYGYQEIIKNKDITEYINKFDLFIGTDASEFHRFSKYPEILKNSPFPKIFIDHHKTLSSNTDLILKRNTATSAAEIIYDLIHDSINIDQTLAELLILGILGDTGSLTFVRPDQRRIFKIFQNLLKRTPIDIQEFKSRYSKISPEVFKIFQEFVANNQYMHVEGWPKFQITFLSREYLNTNKIDDSLVSEAADIFVDQYLRLIEGYPWGFLVKPRTSDNSCTYSLRSLPGSVNVRLLIEQLNLGGGHDRASGGKLINPDGSPVTVDKAISTITDWMKNHPPILS</sequence>
<dbReference type="InterPro" id="IPR001667">
    <property type="entry name" value="DDH_dom"/>
</dbReference>
<dbReference type="InterPro" id="IPR038763">
    <property type="entry name" value="DHH_sf"/>
</dbReference>
<feature type="domain" description="DDH" evidence="1">
    <location>
        <begin position="22"/>
        <end position="168"/>
    </location>
</feature>
<name>A0A0G0JYF7_9BACT</name>
<protein>
    <submittedName>
        <fullName evidence="2">DHH domain-containing protein</fullName>
    </submittedName>
</protein>
<dbReference type="STRING" id="1618490.US90_C0026G0009"/>
<dbReference type="InterPro" id="IPR051319">
    <property type="entry name" value="Oligoribo/pAp-PDE_c-di-AMP_PDE"/>
</dbReference>
<dbReference type="Gene3D" id="3.10.310.30">
    <property type="match status" value="1"/>
</dbReference>
<gene>
    <name evidence="2" type="ORF">US90_C0026G0009</name>
</gene>
<evidence type="ECO:0000313" key="3">
    <source>
        <dbReference type="Proteomes" id="UP000034406"/>
    </source>
</evidence>
<accession>A0A0G0JYF7</accession>
<dbReference type="Pfam" id="PF01368">
    <property type="entry name" value="DHH"/>
    <property type="match status" value="1"/>
</dbReference>
<proteinExistence type="predicted"/>
<reference evidence="2 3" key="1">
    <citation type="journal article" date="2015" name="Nature">
        <title>rRNA introns, odd ribosomes, and small enigmatic genomes across a large radiation of phyla.</title>
        <authorList>
            <person name="Brown C.T."/>
            <person name="Hug L.A."/>
            <person name="Thomas B.C."/>
            <person name="Sharon I."/>
            <person name="Castelle C.J."/>
            <person name="Singh A."/>
            <person name="Wilkins M.J."/>
            <person name="Williams K.H."/>
            <person name="Banfield J.F."/>
        </authorList>
    </citation>
    <scope>NUCLEOTIDE SEQUENCE [LARGE SCALE GENOMIC DNA]</scope>
</reference>
<dbReference type="AlphaFoldDB" id="A0A0G0JYF7"/>
<evidence type="ECO:0000313" key="2">
    <source>
        <dbReference type="EMBL" id="KKQ68185.1"/>
    </source>
</evidence>
<dbReference type="PANTHER" id="PTHR47618:SF1">
    <property type="entry name" value="BIFUNCTIONAL OLIGORIBONUCLEASE AND PAP PHOSPHATASE NRNA"/>
    <property type="match status" value="1"/>
</dbReference>
<comment type="caution">
    <text evidence="2">The sequence shown here is derived from an EMBL/GenBank/DDBJ whole genome shotgun (WGS) entry which is preliminary data.</text>
</comment>
<dbReference type="EMBL" id="LBUT01000026">
    <property type="protein sequence ID" value="KKQ68185.1"/>
    <property type="molecule type" value="Genomic_DNA"/>
</dbReference>
<organism evidence="2 3">
    <name type="scientific">Candidatus Shapirobacteria bacterium GW2011_GWE2_38_30</name>
    <dbReference type="NCBI Taxonomy" id="1618490"/>
    <lineage>
        <taxon>Bacteria</taxon>
        <taxon>Candidatus Shapironibacteriota</taxon>
    </lineage>
</organism>
<dbReference type="Proteomes" id="UP000034406">
    <property type="component" value="Unassembled WGS sequence"/>
</dbReference>
<dbReference type="SUPFAM" id="SSF64182">
    <property type="entry name" value="DHH phosphoesterases"/>
    <property type="match status" value="1"/>
</dbReference>
<dbReference type="Gene3D" id="3.90.1640.10">
    <property type="entry name" value="inorganic pyrophosphatase (n-terminal core)"/>
    <property type="match status" value="1"/>
</dbReference>